<dbReference type="Proteomes" id="UP000593575">
    <property type="component" value="Unassembled WGS sequence"/>
</dbReference>
<accession>A0A7J9IU68</accession>
<proteinExistence type="predicted"/>
<reference evidence="1 2" key="1">
    <citation type="journal article" date="2019" name="Genome Biol. Evol.">
        <title>Insights into the evolution of the New World diploid cottons (Gossypium, subgenus Houzingenia) based on genome sequencing.</title>
        <authorList>
            <person name="Grover C.E."/>
            <person name="Arick M.A. 2nd"/>
            <person name="Thrash A."/>
            <person name="Conover J.L."/>
            <person name="Sanders W.S."/>
            <person name="Peterson D.G."/>
            <person name="Frelichowski J.E."/>
            <person name="Scheffler J.A."/>
            <person name="Scheffler B.E."/>
            <person name="Wendel J.F."/>
        </authorList>
    </citation>
    <scope>NUCLEOTIDE SEQUENCE [LARGE SCALE GENOMIC DNA]</scope>
    <source>
        <strain evidence="1">6</strain>
        <tissue evidence="1">Leaf</tissue>
    </source>
</reference>
<dbReference type="AlphaFoldDB" id="A0A7J9IU68"/>
<evidence type="ECO:0000313" key="2">
    <source>
        <dbReference type="Proteomes" id="UP000593575"/>
    </source>
</evidence>
<gene>
    <name evidence="1" type="ORF">Goarm_010590</name>
</gene>
<evidence type="ECO:0000313" key="1">
    <source>
        <dbReference type="EMBL" id="MBA0825662.1"/>
    </source>
</evidence>
<sequence length="19" mass="2222">MNLILPIRVQMCLRGHQKA</sequence>
<comment type="caution">
    <text evidence="1">The sequence shown here is derived from an EMBL/GenBank/DDBJ whole genome shotgun (WGS) entry which is preliminary data.</text>
</comment>
<protein>
    <submittedName>
        <fullName evidence="1">Uncharacterized protein</fullName>
    </submittedName>
</protein>
<name>A0A7J9IU68_9ROSI</name>
<keyword evidence="2" id="KW-1185">Reference proteome</keyword>
<dbReference type="EMBL" id="JABFAE010000004">
    <property type="protein sequence ID" value="MBA0825662.1"/>
    <property type="molecule type" value="Genomic_DNA"/>
</dbReference>
<organism evidence="1 2">
    <name type="scientific">Gossypium armourianum</name>
    <dbReference type="NCBI Taxonomy" id="34283"/>
    <lineage>
        <taxon>Eukaryota</taxon>
        <taxon>Viridiplantae</taxon>
        <taxon>Streptophyta</taxon>
        <taxon>Embryophyta</taxon>
        <taxon>Tracheophyta</taxon>
        <taxon>Spermatophyta</taxon>
        <taxon>Magnoliopsida</taxon>
        <taxon>eudicotyledons</taxon>
        <taxon>Gunneridae</taxon>
        <taxon>Pentapetalae</taxon>
        <taxon>rosids</taxon>
        <taxon>malvids</taxon>
        <taxon>Malvales</taxon>
        <taxon>Malvaceae</taxon>
        <taxon>Malvoideae</taxon>
        <taxon>Gossypium</taxon>
    </lineage>
</organism>